<dbReference type="RefSeq" id="WP_245094590.1">
    <property type="nucleotide sequence ID" value="NZ_CP095053.1"/>
</dbReference>
<name>A0A8T9SUZ8_9BACT</name>
<proteinExistence type="predicted"/>
<feature type="transmembrane region" description="Helical" evidence="1">
    <location>
        <begin position="34"/>
        <end position="58"/>
    </location>
</feature>
<dbReference type="Pfam" id="PF22827">
    <property type="entry name" value="GldL_N"/>
    <property type="match status" value="1"/>
</dbReference>
<accession>A0A8T9SUZ8</accession>
<gene>
    <name evidence="3" type="ORF">MUN82_02175</name>
</gene>
<dbReference type="Proteomes" id="UP000829925">
    <property type="component" value="Chromosome"/>
</dbReference>
<keyword evidence="1" id="KW-0472">Membrane</keyword>
<keyword evidence="1" id="KW-1133">Transmembrane helix</keyword>
<dbReference type="AlphaFoldDB" id="A0A8T9SUZ8"/>
<dbReference type="InterPro" id="IPR055087">
    <property type="entry name" value="GldL-like_N"/>
</dbReference>
<evidence type="ECO:0000256" key="1">
    <source>
        <dbReference type="SAM" id="Phobius"/>
    </source>
</evidence>
<evidence type="ECO:0000313" key="3">
    <source>
        <dbReference type="EMBL" id="UOR05918.1"/>
    </source>
</evidence>
<dbReference type="KEGG" id="haei:MUN82_02175"/>
<protein>
    <recommendedName>
        <fullName evidence="2">Gliding motility protein GldL-like N-terminal domain-containing protein</fullName>
    </recommendedName>
</protein>
<keyword evidence="1" id="KW-0812">Transmembrane</keyword>
<keyword evidence="4" id="KW-1185">Reference proteome</keyword>
<sequence length="65" mass="7215">MNELPSYPRLFTFFFAGVAFVLLGALLKIQHAQAASWLMLVGLSVQAVAGTLLVYRFAKSRQPEE</sequence>
<feature type="domain" description="Gliding motility protein GldL-like N-terminal" evidence="2">
    <location>
        <begin position="17"/>
        <end position="48"/>
    </location>
</feature>
<organism evidence="3 4">
    <name type="scientific">Hymenobacter aerilatus</name>
    <dbReference type="NCBI Taxonomy" id="2932251"/>
    <lineage>
        <taxon>Bacteria</taxon>
        <taxon>Pseudomonadati</taxon>
        <taxon>Bacteroidota</taxon>
        <taxon>Cytophagia</taxon>
        <taxon>Cytophagales</taxon>
        <taxon>Hymenobacteraceae</taxon>
        <taxon>Hymenobacter</taxon>
    </lineage>
</organism>
<evidence type="ECO:0000259" key="2">
    <source>
        <dbReference type="Pfam" id="PF22827"/>
    </source>
</evidence>
<dbReference type="EMBL" id="CP095053">
    <property type="protein sequence ID" value="UOR05918.1"/>
    <property type="molecule type" value="Genomic_DNA"/>
</dbReference>
<evidence type="ECO:0000313" key="4">
    <source>
        <dbReference type="Proteomes" id="UP000829925"/>
    </source>
</evidence>
<feature type="transmembrane region" description="Helical" evidence="1">
    <location>
        <begin position="6"/>
        <end position="27"/>
    </location>
</feature>
<reference evidence="3 4" key="1">
    <citation type="submission" date="2022-04" db="EMBL/GenBank/DDBJ databases">
        <title>Hymenobacter sp. isolated from the air.</title>
        <authorList>
            <person name="Won M."/>
            <person name="Lee C.-M."/>
            <person name="Woen H.-Y."/>
            <person name="Kwon S.-W."/>
        </authorList>
    </citation>
    <scope>NUCLEOTIDE SEQUENCE [LARGE SCALE GENOMIC DNA]</scope>
    <source>
        <strain evidence="4">5413 J-13</strain>
    </source>
</reference>